<evidence type="ECO:0000256" key="1">
    <source>
        <dbReference type="PROSITE-ProRule" id="PRU00042"/>
    </source>
</evidence>
<dbReference type="STRING" id="31033.ENSTRUP00000087043"/>
<keyword evidence="1" id="KW-0863">Zinc-finger</keyword>
<accession>A0A3B5KPM8</accession>
<dbReference type="GeneID" id="101065461"/>
<dbReference type="PROSITE" id="PS00028">
    <property type="entry name" value="ZINC_FINGER_C2H2_1"/>
    <property type="match status" value="3"/>
</dbReference>
<evidence type="ECO:0000313" key="5">
    <source>
        <dbReference type="Proteomes" id="UP000005226"/>
    </source>
</evidence>
<feature type="domain" description="C2H2-type" evidence="3">
    <location>
        <begin position="1001"/>
        <end position="1029"/>
    </location>
</feature>
<feature type="region of interest" description="Disordered" evidence="2">
    <location>
        <begin position="754"/>
        <end position="845"/>
    </location>
</feature>
<dbReference type="OrthoDB" id="10070972at2759"/>
<dbReference type="GO" id="GO:0005634">
    <property type="term" value="C:nucleus"/>
    <property type="evidence" value="ECO:0007669"/>
    <property type="project" value="Ensembl"/>
</dbReference>
<dbReference type="InterPro" id="IPR013087">
    <property type="entry name" value="Znf_C2H2_type"/>
</dbReference>
<feature type="compositionally biased region" description="Acidic residues" evidence="2">
    <location>
        <begin position="1188"/>
        <end position="1204"/>
    </location>
</feature>
<dbReference type="GO" id="GO:0048066">
    <property type="term" value="P:developmental pigmentation"/>
    <property type="evidence" value="ECO:0007669"/>
    <property type="project" value="Ensembl"/>
</dbReference>
<feature type="region of interest" description="Disordered" evidence="2">
    <location>
        <begin position="383"/>
        <end position="472"/>
    </location>
</feature>
<feature type="compositionally biased region" description="Low complexity" evidence="2">
    <location>
        <begin position="1229"/>
        <end position="1238"/>
    </location>
</feature>
<dbReference type="Gene3D" id="3.30.160.60">
    <property type="entry name" value="Classic Zinc Finger"/>
    <property type="match status" value="3"/>
</dbReference>
<evidence type="ECO:0000259" key="3">
    <source>
        <dbReference type="PROSITE" id="PS50157"/>
    </source>
</evidence>
<reference evidence="4 5" key="1">
    <citation type="journal article" date="2011" name="Genome Biol. Evol.">
        <title>Integration of the genetic map and genome assembly of fugu facilitates insights into distinct features of genome evolution in teleosts and mammals.</title>
        <authorList>
            <person name="Kai W."/>
            <person name="Kikuchi K."/>
            <person name="Tohari S."/>
            <person name="Chew A.K."/>
            <person name="Tay A."/>
            <person name="Fujiwara A."/>
            <person name="Hosoya S."/>
            <person name="Suetake H."/>
            <person name="Naruse K."/>
            <person name="Brenner S."/>
            <person name="Suzuki Y."/>
            <person name="Venkatesh B."/>
        </authorList>
    </citation>
    <scope>NUCLEOTIDE SEQUENCE [LARGE SCALE GENOMIC DNA]</scope>
</reference>
<feature type="compositionally biased region" description="Low complexity" evidence="2">
    <location>
        <begin position="604"/>
        <end position="614"/>
    </location>
</feature>
<dbReference type="SMART" id="SM00355">
    <property type="entry name" value="ZnF_C2H2"/>
    <property type="match status" value="6"/>
</dbReference>
<dbReference type="Ensembl" id="ENSTRUT00000066640.1">
    <property type="protein sequence ID" value="ENSTRUP00000087043.1"/>
    <property type="gene ID" value="ENSTRUG00000022444.2"/>
</dbReference>
<evidence type="ECO:0000313" key="4">
    <source>
        <dbReference type="Ensembl" id="ENSTRUP00000055320.2"/>
    </source>
</evidence>
<dbReference type="PANTHER" id="PTHR15021:SF2">
    <property type="entry name" value="ZINC FINGER PROTEIN BASONUCLIN-2"/>
    <property type="match status" value="1"/>
</dbReference>
<proteinExistence type="predicted"/>
<feature type="compositionally biased region" description="Basic and acidic residues" evidence="2">
    <location>
        <begin position="856"/>
        <end position="873"/>
    </location>
</feature>
<feature type="region of interest" description="Disordered" evidence="2">
    <location>
        <begin position="1188"/>
        <end position="1238"/>
    </location>
</feature>
<keyword evidence="1" id="KW-0862">Zinc</keyword>
<feature type="compositionally biased region" description="Low complexity" evidence="2">
    <location>
        <begin position="49"/>
        <end position="59"/>
    </location>
</feature>
<dbReference type="KEGG" id="tru:101065461"/>
<protein>
    <submittedName>
        <fullName evidence="4">Basonuclin zinc finger protein 2</fullName>
    </submittedName>
</protein>
<dbReference type="OMA" id="HQEITMD"/>
<dbReference type="Pfam" id="PF00096">
    <property type="entry name" value="zf-C2H2"/>
    <property type="match status" value="1"/>
</dbReference>
<dbReference type="InterPro" id="IPR040436">
    <property type="entry name" value="Disconnected-like"/>
</dbReference>
<gene>
    <name evidence="4" type="primary">bnc2</name>
</gene>
<feature type="region of interest" description="Disordered" evidence="2">
    <location>
        <begin position="886"/>
        <end position="928"/>
    </location>
</feature>
<dbReference type="RefSeq" id="XP_029706290.1">
    <property type="nucleotide sequence ID" value="XM_029850430.1"/>
</dbReference>
<feature type="region of interest" description="Disordered" evidence="2">
    <location>
        <begin position="589"/>
        <end position="614"/>
    </location>
</feature>
<dbReference type="InterPro" id="IPR036236">
    <property type="entry name" value="Znf_C2H2_sf"/>
</dbReference>
<feature type="compositionally biased region" description="Polar residues" evidence="2">
    <location>
        <begin position="397"/>
        <end position="431"/>
    </location>
</feature>
<dbReference type="Pfam" id="PF12874">
    <property type="entry name" value="zf-met"/>
    <property type="match status" value="2"/>
</dbReference>
<reference evidence="4" key="2">
    <citation type="submission" date="2025-05" db="UniProtKB">
        <authorList>
            <consortium name="Ensembl"/>
        </authorList>
    </citation>
    <scope>IDENTIFICATION</scope>
</reference>
<dbReference type="GeneTree" id="ENSGT00390000005844"/>
<feature type="region of interest" description="Disordered" evidence="2">
    <location>
        <begin position="700"/>
        <end position="742"/>
    </location>
</feature>
<keyword evidence="1" id="KW-0479">Metal-binding</keyword>
<keyword evidence="5" id="KW-1185">Reference proteome</keyword>
<feature type="region of interest" description="Disordered" evidence="2">
    <location>
        <begin position="1294"/>
        <end position="1313"/>
    </location>
</feature>
<dbReference type="PANTHER" id="PTHR15021">
    <property type="entry name" value="DISCONNECTED-RELATED"/>
    <property type="match status" value="1"/>
</dbReference>
<dbReference type="PROSITE" id="PS50157">
    <property type="entry name" value="ZINC_FINGER_C2H2_2"/>
    <property type="match status" value="3"/>
</dbReference>
<feature type="compositionally biased region" description="Low complexity" evidence="2">
    <location>
        <begin position="777"/>
        <end position="794"/>
    </location>
</feature>
<dbReference type="Proteomes" id="UP000005226">
    <property type="component" value="Chromosome 17"/>
</dbReference>
<name>A0A3B5KPM8_TAKRU</name>
<dbReference type="GO" id="GO:0006355">
    <property type="term" value="P:regulation of DNA-templated transcription"/>
    <property type="evidence" value="ECO:0007669"/>
    <property type="project" value="TreeGrafter"/>
</dbReference>
<feature type="compositionally biased region" description="Basic and acidic residues" evidence="2">
    <location>
        <begin position="1"/>
        <end position="13"/>
    </location>
</feature>
<feature type="compositionally biased region" description="Polar residues" evidence="2">
    <location>
        <begin position="589"/>
        <end position="603"/>
    </location>
</feature>
<dbReference type="Ensembl" id="ENSTRUT00000052382.2">
    <property type="protein sequence ID" value="ENSTRUP00000055320.2"/>
    <property type="gene ID" value="ENSTRUG00000022444.2"/>
</dbReference>
<feature type="domain" description="C2H2-type" evidence="3">
    <location>
        <begin position="1248"/>
        <end position="1276"/>
    </location>
</feature>
<organism evidence="4 5">
    <name type="scientific">Takifugu rubripes</name>
    <name type="common">Japanese pufferfish</name>
    <name type="synonym">Fugu rubripes</name>
    <dbReference type="NCBI Taxonomy" id="31033"/>
    <lineage>
        <taxon>Eukaryota</taxon>
        <taxon>Metazoa</taxon>
        <taxon>Chordata</taxon>
        <taxon>Craniata</taxon>
        <taxon>Vertebrata</taxon>
        <taxon>Euteleostomi</taxon>
        <taxon>Actinopterygii</taxon>
        <taxon>Neopterygii</taxon>
        <taxon>Teleostei</taxon>
        <taxon>Neoteleostei</taxon>
        <taxon>Acanthomorphata</taxon>
        <taxon>Eupercaria</taxon>
        <taxon>Tetraodontiformes</taxon>
        <taxon>Tetradontoidea</taxon>
        <taxon>Tetraodontidae</taxon>
        <taxon>Takifugu</taxon>
    </lineage>
</organism>
<dbReference type="RefSeq" id="XP_029706288.1">
    <property type="nucleotide sequence ID" value="XM_029850428.1"/>
</dbReference>
<feature type="domain" description="C2H2-type" evidence="3">
    <location>
        <begin position="514"/>
        <end position="542"/>
    </location>
</feature>
<dbReference type="RefSeq" id="XP_029706289.1">
    <property type="nucleotide sequence ID" value="XM_029850429.1"/>
</dbReference>
<evidence type="ECO:0000256" key="2">
    <source>
        <dbReference type="SAM" id="MobiDB-lite"/>
    </source>
</evidence>
<dbReference type="SUPFAM" id="SSF57667">
    <property type="entry name" value="beta-beta-alpha zinc fingers"/>
    <property type="match status" value="1"/>
</dbReference>
<sequence length="1313" mass="144280">MSKEAELDVRGSECDTVPPEANTEPEPPRSPPAEANGPTGIVCSTAPRSSYGNSSAASSRKTSGLGDISIVSSRAEGAGESSMQFSTRPPSAEQPGFMGTWQQQSTDSNLLYRMSQQGAVTRLPLKCDRSTMGRDLEEAIRCTLVNCTCECFQPGKIHLRTCDQCKHGWVAHALDKLSTQHLYHPTQVEIVQSNVVFDISSLMLYGTQAIPVRLKILLDRLFSVLKQEEVLHILHGLGWTLRDYVRGYILQDAAGKVLDRWTIMSREEEIITLQQFLRFGETKSIVELMAIQEKEGQAVTVPSSKTDSGIRTFIESNNRTRSPGLLPHLENSSPSSIHHFENIPNSLAFLLPFQYINPVSAPMLGLPPNGLPMEHSALRLREPSLPNQGEPVETSESEVSLSPFRTGQSPSRGAMGSMNSIEPKTEPSNRASPISPSPSSQQGQQQQSQQQTQQQHQGQQQSQNQAQQPNSLGDHQVHHHFVKDEHSKSISHASFNSKMHRIRRMGATSRKGRVCCNACGKTFYDKGTLKIHYNAVHLKIKHRCTIEGCNMVFSSLRSRNRHSANPNPRLHMPMLRNNRDKDLIRANSTPGTPVISSSKSGGFTLTSPGRPPLGLTTPPVDAILQSPLQSPLVFPTLKSVQPVQPVPPFYRTLLSPADLVSPPVSLPTSPILPTTTNSTTLMDQQQHLLAAAVAASNHSVHMSDAGPMSHRLHGANHDISAGNTDPTPKKKPRKSSMPVKIEKEVIDVADEYEDKDDDDDDHLHHNHHHHQSSLLHNSIKMNGNCNSNNNSTGNHSGGSGQQSPSQDEMSPGLALRGLMRQSEDECQEGTGSDSRGGHDLQGSGELRCMDSFTSEDQDHERDFENESETSDSKMFYRDELIDVDEQQKQMIGGKGLDRDRDDDGEDAHLRKEMDGKGHATPSPHQPPIKIKEELNDPTYDMFCMGQYGLYNGGMAAAAATAATMAALHESFISTMGYGASPPKFPSSQSPEGDPRSSPDPKICYVCKKSFKSSYSMKLHYKNVHLKEMHVCTVAGCNAAFPSRRSRDRHSSNINLHRKLLTKELDDIVLDPQLMPLPKDLRAELLAKIYAGHHMGLDPMAGMGIGGVGLGPTGLNYSDRSPTNFEYPHHPLNQTFKNYHANGFSRGQPDDYMVLDLSTTSSVQSSSSIHSSHESDEGSDEGILLDDLEEEGEEDEEEGNSEGEDGPQRAGTQGRPGSGELRGQKRGEGLESSSSPFLLSSTGGSNSGILCSICHKMYSNKGTLRVHYKTVHLREMHKCKIPGCNMVFSSVRSRNRHSQNPNLHKNMPFSTIID</sequence>
<dbReference type="CTD" id="54796"/>
<dbReference type="GO" id="GO:0039020">
    <property type="term" value="P:pronephric nephron tubule development"/>
    <property type="evidence" value="ECO:0007669"/>
    <property type="project" value="Ensembl"/>
</dbReference>
<feature type="region of interest" description="Disordered" evidence="2">
    <location>
        <begin position="1"/>
        <end position="95"/>
    </location>
</feature>
<feature type="region of interest" description="Disordered" evidence="2">
    <location>
        <begin position="854"/>
        <end position="873"/>
    </location>
</feature>
<feature type="compositionally biased region" description="Basic and acidic residues" evidence="2">
    <location>
        <begin position="895"/>
        <end position="917"/>
    </location>
</feature>
<dbReference type="GO" id="GO:0008270">
    <property type="term" value="F:zinc ion binding"/>
    <property type="evidence" value="ECO:0007669"/>
    <property type="project" value="UniProtKB-KW"/>
</dbReference>
<feature type="compositionally biased region" description="Low complexity" evidence="2">
    <location>
        <begin position="432"/>
        <end position="471"/>
    </location>
</feature>